<dbReference type="PANTHER" id="PTHR11608:SF0">
    <property type="entry name" value="BIFUNCTIONAL PROTEIN PYRR"/>
    <property type="match status" value="1"/>
</dbReference>
<protein>
    <submittedName>
        <fullName evidence="2">Uracil phosphoribosyltransferase</fullName>
        <ecNumber evidence="2">2.4.2.9</ecNumber>
    </submittedName>
</protein>
<evidence type="ECO:0000259" key="1">
    <source>
        <dbReference type="Pfam" id="PF00156"/>
    </source>
</evidence>
<name>A0A063Y379_9GAMM</name>
<dbReference type="EMBL" id="JMSZ01000016">
    <property type="protein sequence ID" value="KDE40139.1"/>
    <property type="molecule type" value="Genomic_DNA"/>
</dbReference>
<accession>A0A063Y379</accession>
<feature type="domain" description="Phosphoribosyltransferase" evidence="1">
    <location>
        <begin position="14"/>
        <end position="137"/>
    </location>
</feature>
<proteinExistence type="predicted"/>
<dbReference type="Pfam" id="PF00156">
    <property type="entry name" value="Pribosyltran"/>
    <property type="match status" value="1"/>
</dbReference>
<dbReference type="EC" id="2.4.2.9" evidence="2"/>
<dbReference type="OrthoDB" id="9802227at2"/>
<evidence type="ECO:0000313" key="3">
    <source>
        <dbReference type="Proteomes" id="UP000027318"/>
    </source>
</evidence>
<dbReference type="InterPro" id="IPR050137">
    <property type="entry name" value="PyrR_bifunctional"/>
</dbReference>
<dbReference type="STRING" id="267850.ADINL_0731"/>
<keyword evidence="2" id="KW-0808">Transferase</keyword>
<organism evidence="2 3">
    <name type="scientific">Nitrincola lacisaponensis</name>
    <dbReference type="NCBI Taxonomy" id="267850"/>
    <lineage>
        <taxon>Bacteria</taxon>
        <taxon>Pseudomonadati</taxon>
        <taxon>Pseudomonadota</taxon>
        <taxon>Gammaproteobacteria</taxon>
        <taxon>Oceanospirillales</taxon>
        <taxon>Oceanospirillaceae</taxon>
        <taxon>Nitrincola</taxon>
    </lineage>
</organism>
<dbReference type="Proteomes" id="UP000027318">
    <property type="component" value="Unassembled WGS sequence"/>
</dbReference>
<dbReference type="CDD" id="cd06223">
    <property type="entry name" value="PRTases_typeI"/>
    <property type="match status" value="1"/>
</dbReference>
<dbReference type="NCBIfam" id="NF003545">
    <property type="entry name" value="PRK05205.1-1"/>
    <property type="match status" value="1"/>
</dbReference>
<keyword evidence="3" id="KW-1185">Reference proteome</keyword>
<dbReference type="RefSeq" id="WP_036544091.1">
    <property type="nucleotide sequence ID" value="NZ_JBKBNO010000001.1"/>
</dbReference>
<dbReference type="PANTHER" id="PTHR11608">
    <property type="entry name" value="BIFUNCTIONAL PROTEIN PYRR"/>
    <property type="match status" value="1"/>
</dbReference>
<dbReference type="AlphaFoldDB" id="A0A063Y379"/>
<dbReference type="PATRIC" id="fig|267850.7.peg.725"/>
<dbReference type="GO" id="GO:0004845">
    <property type="term" value="F:uracil phosphoribosyltransferase activity"/>
    <property type="evidence" value="ECO:0007669"/>
    <property type="project" value="UniProtKB-EC"/>
</dbReference>
<dbReference type="Gene3D" id="3.40.50.2020">
    <property type="match status" value="1"/>
</dbReference>
<reference evidence="2 3" key="1">
    <citation type="journal article" date="2005" name="Int. J. Syst. Evol. Microbiol.">
        <title>Nitrincola lacisaponensis gen. nov., sp. nov., a novel alkaliphilic bacterium isolated from an alkaline, saline lake.</title>
        <authorList>
            <person name="Dimitriu P.A."/>
            <person name="Shukla S.K."/>
            <person name="Conradt J."/>
            <person name="Marquez M.C."/>
            <person name="Ventosa A."/>
            <person name="Maglia A."/>
            <person name="Peyton B.M."/>
            <person name="Pinkart H.C."/>
            <person name="Mormile M.R."/>
        </authorList>
    </citation>
    <scope>NUCLEOTIDE SEQUENCE [LARGE SCALE GENOMIC DNA]</scope>
    <source>
        <strain evidence="2 3">4CA</strain>
    </source>
</reference>
<dbReference type="InterPro" id="IPR029057">
    <property type="entry name" value="PRTase-like"/>
</dbReference>
<dbReference type="SUPFAM" id="SSF53271">
    <property type="entry name" value="PRTase-like"/>
    <property type="match status" value="1"/>
</dbReference>
<sequence>MVSGNLNVERLLDSITQNLKALMTYRNLEDPLIIGIRTGGVWVAERLHQQLELSSPLGMLDISFYRDDFTRNGLNPKVLPSKLPCATEDRHLILVDDVIMSGRTIRAAMNELFDYGRPASITLVTLIDLQNRELPIQPDVCGDTMTLGPDQQIKLSGPEPLLLEIRQRTR</sequence>
<dbReference type="InterPro" id="IPR000836">
    <property type="entry name" value="PRTase_dom"/>
</dbReference>
<evidence type="ECO:0000313" key="2">
    <source>
        <dbReference type="EMBL" id="KDE40139.1"/>
    </source>
</evidence>
<gene>
    <name evidence="2" type="ORF">ADINL_0731</name>
</gene>
<comment type="caution">
    <text evidence="2">The sequence shown here is derived from an EMBL/GenBank/DDBJ whole genome shotgun (WGS) entry which is preliminary data.</text>
</comment>
<keyword evidence="2" id="KW-0328">Glycosyltransferase</keyword>